<dbReference type="AlphaFoldDB" id="A0A3M8DD05"/>
<evidence type="ECO:0000256" key="1">
    <source>
        <dbReference type="ARBA" id="ARBA00023224"/>
    </source>
</evidence>
<feature type="transmembrane region" description="Helical" evidence="3">
    <location>
        <begin position="25"/>
        <end position="43"/>
    </location>
</feature>
<feature type="domain" description="Methyl-accepting transducer" evidence="4">
    <location>
        <begin position="230"/>
        <end position="487"/>
    </location>
</feature>
<evidence type="ECO:0000259" key="4">
    <source>
        <dbReference type="PROSITE" id="PS50111"/>
    </source>
</evidence>
<dbReference type="Gene3D" id="1.10.287.950">
    <property type="entry name" value="Methyl-accepting chemotaxis protein"/>
    <property type="match status" value="1"/>
</dbReference>
<organism evidence="5 6">
    <name type="scientific">Brevibacillus fluminis</name>
    <dbReference type="NCBI Taxonomy" id="511487"/>
    <lineage>
        <taxon>Bacteria</taxon>
        <taxon>Bacillati</taxon>
        <taxon>Bacillota</taxon>
        <taxon>Bacilli</taxon>
        <taxon>Bacillales</taxon>
        <taxon>Paenibacillaceae</taxon>
        <taxon>Brevibacillus</taxon>
    </lineage>
</organism>
<protein>
    <recommendedName>
        <fullName evidence="4">Methyl-accepting transducer domain-containing protein</fullName>
    </recommendedName>
</protein>
<keyword evidence="3" id="KW-0472">Membrane</keyword>
<feature type="transmembrane region" description="Helical" evidence="3">
    <location>
        <begin position="49"/>
        <end position="68"/>
    </location>
</feature>
<feature type="transmembrane region" description="Helical" evidence="3">
    <location>
        <begin position="124"/>
        <end position="144"/>
    </location>
</feature>
<keyword evidence="3" id="KW-0812">Transmembrane</keyword>
<dbReference type="Proteomes" id="UP000271031">
    <property type="component" value="Unassembled WGS sequence"/>
</dbReference>
<dbReference type="PANTHER" id="PTHR32089:SF112">
    <property type="entry name" value="LYSOZYME-LIKE PROTEIN-RELATED"/>
    <property type="match status" value="1"/>
</dbReference>
<evidence type="ECO:0000313" key="5">
    <source>
        <dbReference type="EMBL" id="RNB85469.1"/>
    </source>
</evidence>
<dbReference type="EMBL" id="RHHQ01000014">
    <property type="protein sequence ID" value="RNB85469.1"/>
    <property type="molecule type" value="Genomic_DNA"/>
</dbReference>
<dbReference type="SMART" id="SM00283">
    <property type="entry name" value="MA"/>
    <property type="match status" value="1"/>
</dbReference>
<gene>
    <name evidence="5" type="ORF">EDM56_18870</name>
</gene>
<dbReference type="InterPro" id="IPR004089">
    <property type="entry name" value="MCPsignal_dom"/>
</dbReference>
<evidence type="ECO:0000256" key="2">
    <source>
        <dbReference type="PROSITE-ProRule" id="PRU00284"/>
    </source>
</evidence>
<dbReference type="PANTHER" id="PTHR32089">
    <property type="entry name" value="METHYL-ACCEPTING CHEMOTAXIS PROTEIN MCPB"/>
    <property type="match status" value="1"/>
</dbReference>
<dbReference type="SUPFAM" id="SSF58104">
    <property type="entry name" value="Methyl-accepting chemotaxis protein (MCP) signaling domain"/>
    <property type="match status" value="1"/>
</dbReference>
<feature type="transmembrane region" description="Helical" evidence="3">
    <location>
        <begin position="164"/>
        <end position="184"/>
    </location>
</feature>
<accession>A0A3M8DD05</accession>
<dbReference type="GO" id="GO:0007165">
    <property type="term" value="P:signal transduction"/>
    <property type="evidence" value="ECO:0007669"/>
    <property type="project" value="UniProtKB-KW"/>
</dbReference>
<dbReference type="Pfam" id="PF00015">
    <property type="entry name" value="MCPsignal"/>
    <property type="match status" value="1"/>
</dbReference>
<feature type="transmembrane region" description="Helical" evidence="3">
    <location>
        <begin position="102"/>
        <end position="119"/>
    </location>
</feature>
<sequence length="517" mass="58186">MLKRKSIKSVRRDGMDKELDKKHSVALVYCGFYYIGLSLYCWLTVGDGYVSYFGKGWVVLSVLLILHVMKKGRSITPYILMLSMFLIEFIDLKNSLQTGTPPLTYLVDVFYIIAIILIYNERKLFISTAILSFVFLQFVQYYHTDGLQAYIHVMSDPLLMKMNWGNNSIIFIIALSSIFMQIHISNQLKKETIEKNAEIDMGRQMIEQIIVRIQEGIVRLSNFSSNLSENVMATGRIGKEITKSFSEVTSSFVSQVGSVREVETSTKEVNSSVSFLVETFHIIDEAASHRQVALTNGYKQISLLNSEMDRVSTMIVTNLEIMKKLTYQNNKIEHILKAITKIAGQTNLLAINAAIESARAGEHGKGFAVVAKEVRELAELSQKSAGEISAILSEIQQQTEQVTKHIEFGQEAVYSSRDVAKRTEEVFKGIMEGDDEISRRSVMLGLQMNELQHSYEIIVNEIGTITILTEQSIGVVGEVLSGVDEQQQRISMIVDSFIELEKLINDLRHIAGVSKGS</sequence>
<evidence type="ECO:0000313" key="6">
    <source>
        <dbReference type="Proteomes" id="UP000271031"/>
    </source>
</evidence>
<dbReference type="OrthoDB" id="2166737at2"/>
<comment type="caution">
    <text evidence="5">The sequence shown here is derived from an EMBL/GenBank/DDBJ whole genome shotgun (WGS) entry which is preliminary data.</text>
</comment>
<keyword evidence="1 2" id="KW-0807">Transducer</keyword>
<dbReference type="GO" id="GO:0016020">
    <property type="term" value="C:membrane"/>
    <property type="evidence" value="ECO:0007669"/>
    <property type="project" value="InterPro"/>
</dbReference>
<keyword evidence="3" id="KW-1133">Transmembrane helix</keyword>
<evidence type="ECO:0000256" key="3">
    <source>
        <dbReference type="SAM" id="Phobius"/>
    </source>
</evidence>
<keyword evidence="6" id="KW-1185">Reference proteome</keyword>
<feature type="transmembrane region" description="Helical" evidence="3">
    <location>
        <begin position="75"/>
        <end position="90"/>
    </location>
</feature>
<name>A0A3M8DD05_9BACL</name>
<proteinExistence type="predicted"/>
<dbReference type="PROSITE" id="PS50111">
    <property type="entry name" value="CHEMOTAXIS_TRANSDUC_2"/>
    <property type="match status" value="1"/>
</dbReference>
<reference evidence="5 6" key="1">
    <citation type="submission" date="2018-10" db="EMBL/GenBank/DDBJ databases">
        <title>Phylogenomics of Brevibacillus.</title>
        <authorList>
            <person name="Dunlap C."/>
        </authorList>
    </citation>
    <scope>NUCLEOTIDE SEQUENCE [LARGE SCALE GENOMIC DNA]</scope>
    <source>
        <strain evidence="5 6">JCM 15716</strain>
    </source>
</reference>